<protein>
    <recommendedName>
        <fullName evidence="4">vWA found in TerF C terminus domain-containing protein</fullName>
    </recommendedName>
</protein>
<accession>A0A9P4QH91</accession>
<dbReference type="Proteomes" id="UP000799441">
    <property type="component" value="Unassembled WGS sequence"/>
</dbReference>
<dbReference type="PANTHER" id="PTHR34706:SF2">
    <property type="entry name" value="RFEF"/>
    <property type="match status" value="1"/>
</dbReference>
<organism evidence="2 3">
    <name type="scientific">Polychaeton citri CBS 116435</name>
    <dbReference type="NCBI Taxonomy" id="1314669"/>
    <lineage>
        <taxon>Eukaryota</taxon>
        <taxon>Fungi</taxon>
        <taxon>Dikarya</taxon>
        <taxon>Ascomycota</taxon>
        <taxon>Pezizomycotina</taxon>
        <taxon>Dothideomycetes</taxon>
        <taxon>Dothideomycetidae</taxon>
        <taxon>Capnodiales</taxon>
        <taxon>Capnodiaceae</taxon>
        <taxon>Polychaeton</taxon>
    </lineage>
</organism>
<sequence length="531" mass="55651">MPLASRLAAGGAGPPPPAALQPGYPTQSPAPGGYGYRAPPPPASPYGQQPSPYGAPPPVPARPTSGAPYPGQPAPYGSPTPYSPAPAPYSPAPQPYSAASYGQPQGGGYGRPVPPPPQGPPGGYGYQGGPPPQQGGYGGPPPQQQGGYGGPPPQMSGPHDVQGYQRELEKAIQEKRLQGFYPPGSPRIPQIAARAAQQVDRLCQAWRIPKEIGNDIVRLALYDVVIYIDDSGSMSFEENGERIKDLSLIMQRVAFAATLFDDDGIEVRFMNDESVSPQMMSGIRNEQQIEQLMANKRYKGLTPFGTELRKKVVDPLFVSKLRSGQLQKPMLVIGITDGQPAGENQNALVETIRYAVDQAAQNRQYGPGAIAFEFAQVGNDQKATEFLAKLDNDGAVGSMVDCTSNYENESAEMARANPPVDLTPDLWVIKLILGAIDPSYDTKDEKSHMAPGAGIPPQQYGGGGGGGGYGGPPPQQGYGGPPPGQYGAPPPGQYGAPPPGQGQYGRPPQGGPGGYPPQQGGYGAPPAPPRY</sequence>
<feature type="compositionally biased region" description="Pro residues" evidence="1">
    <location>
        <begin position="129"/>
        <end position="143"/>
    </location>
</feature>
<dbReference type="PANTHER" id="PTHR34706">
    <property type="entry name" value="SLR1338 PROTEIN"/>
    <property type="match status" value="1"/>
</dbReference>
<keyword evidence="3" id="KW-1185">Reference proteome</keyword>
<dbReference type="AlphaFoldDB" id="A0A9P4QH91"/>
<proteinExistence type="predicted"/>
<name>A0A9P4QH91_9PEZI</name>
<evidence type="ECO:0000313" key="2">
    <source>
        <dbReference type="EMBL" id="KAF2724849.1"/>
    </source>
</evidence>
<feature type="region of interest" description="Disordered" evidence="1">
    <location>
        <begin position="442"/>
        <end position="531"/>
    </location>
</feature>
<evidence type="ECO:0000313" key="3">
    <source>
        <dbReference type="Proteomes" id="UP000799441"/>
    </source>
</evidence>
<feature type="compositionally biased region" description="Pro residues" evidence="1">
    <location>
        <begin position="70"/>
        <end position="94"/>
    </location>
</feature>
<feature type="region of interest" description="Disordered" evidence="1">
    <location>
        <begin position="1"/>
        <end position="162"/>
    </location>
</feature>
<dbReference type="EMBL" id="MU003770">
    <property type="protein sequence ID" value="KAF2724849.1"/>
    <property type="molecule type" value="Genomic_DNA"/>
</dbReference>
<reference evidence="2" key="1">
    <citation type="journal article" date="2020" name="Stud. Mycol.">
        <title>101 Dothideomycetes genomes: a test case for predicting lifestyles and emergence of pathogens.</title>
        <authorList>
            <person name="Haridas S."/>
            <person name="Albert R."/>
            <person name="Binder M."/>
            <person name="Bloem J."/>
            <person name="Labutti K."/>
            <person name="Salamov A."/>
            <person name="Andreopoulos B."/>
            <person name="Baker S."/>
            <person name="Barry K."/>
            <person name="Bills G."/>
            <person name="Bluhm B."/>
            <person name="Cannon C."/>
            <person name="Castanera R."/>
            <person name="Culley D."/>
            <person name="Daum C."/>
            <person name="Ezra D."/>
            <person name="Gonzalez J."/>
            <person name="Henrissat B."/>
            <person name="Kuo A."/>
            <person name="Liang C."/>
            <person name="Lipzen A."/>
            <person name="Lutzoni F."/>
            <person name="Magnuson J."/>
            <person name="Mondo S."/>
            <person name="Nolan M."/>
            <person name="Ohm R."/>
            <person name="Pangilinan J."/>
            <person name="Park H.-J."/>
            <person name="Ramirez L."/>
            <person name="Alfaro M."/>
            <person name="Sun H."/>
            <person name="Tritt A."/>
            <person name="Yoshinaga Y."/>
            <person name="Zwiers L.-H."/>
            <person name="Turgeon B."/>
            <person name="Goodwin S."/>
            <person name="Spatafora J."/>
            <person name="Crous P."/>
            <person name="Grigoriev I."/>
        </authorList>
    </citation>
    <scope>NUCLEOTIDE SEQUENCE</scope>
    <source>
        <strain evidence="2">CBS 116435</strain>
    </source>
</reference>
<comment type="caution">
    <text evidence="2">The sequence shown here is derived from an EMBL/GenBank/DDBJ whole genome shotgun (WGS) entry which is preliminary data.</text>
</comment>
<dbReference type="OrthoDB" id="2142040at2759"/>
<feature type="compositionally biased region" description="Low complexity" evidence="1">
    <location>
        <begin position="450"/>
        <end position="459"/>
    </location>
</feature>
<gene>
    <name evidence="2" type="ORF">K431DRAFT_281810</name>
</gene>
<dbReference type="Gene3D" id="3.40.50.410">
    <property type="entry name" value="von Willebrand factor, type A domain"/>
    <property type="match status" value="1"/>
</dbReference>
<feature type="compositionally biased region" description="Pro residues" evidence="1">
    <location>
        <begin position="471"/>
        <end position="500"/>
    </location>
</feature>
<dbReference type="SUPFAM" id="SSF53300">
    <property type="entry name" value="vWA-like"/>
    <property type="match status" value="1"/>
</dbReference>
<feature type="compositionally biased region" description="Gly residues" evidence="1">
    <location>
        <begin position="460"/>
        <end position="470"/>
    </location>
</feature>
<evidence type="ECO:0008006" key="4">
    <source>
        <dbReference type="Google" id="ProtNLM"/>
    </source>
</evidence>
<evidence type="ECO:0000256" key="1">
    <source>
        <dbReference type="SAM" id="MobiDB-lite"/>
    </source>
</evidence>
<dbReference type="InterPro" id="IPR036465">
    <property type="entry name" value="vWFA_dom_sf"/>
</dbReference>